<dbReference type="Gene3D" id="1.10.510.10">
    <property type="entry name" value="Transferase(Phosphotransferase) domain 1"/>
    <property type="match status" value="1"/>
</dbReference>
<feature type="region of interest" description="Disordered" evidence="5">
    <location>
        <begin position="134"/>
        <end position="157"/>
    </location>
</feature>
<dbReference type="GO" id="GO:0004672">
    <property type="term" value="F:protein kinase activity"/>
    <property type="evidence" value="ECO:0007669"/>
    <property type="project" value="InterPro"/>
</dbReference>
<dbReference type="GO" id="GO:0005524">
    <property type="term" value="F:ATP binding"/>
    <property type="evidence" value="ECO:0007669"/>
    <property type="project" value="UniProtKB-KW"/>
</dbReference>
<keyword evidence="2" id="KW-0547">Nucleotide-binding</keyword>
<proteinExistence type="predicted"/>
<dbReference type="Proteomes" id="UP000054558">
    <property type="component" value="Unassembled WGS sequence"/>
</dbReference>
<keyword evidence="3" id="KW-0418">Kinase</keyword>
<dbReference type="InterPro" id="IPR000719">
    <property type="entry name" value="Prot_kinase_dom"/>
</dbReference>
<evidence type="ECO:0000256" key="2">
    <source>
        <dbReference type="ARBA" id="ARBA00022741"/>
    </source>
</evidence>
<protein>
    <recommendedName>
        <fullName evidence="6">Protein kinase domain-containing protein</fullName>
    </recommendedName>
</protein>
<dbReference type="AlphaFoldDB" id="A0A1Y1IFC0"/>
<dbReference type="InterPro" id="IPR052059">
    <property type="entry name" value="CR_Ser/Thr_kinase"/>
</dbReference>
<dbReference type="InterPro" id="IPR011009">
    <property type="entry name" value="Kinase-like_dom_sf"/>
</dbReference>
<organism evidence="7 8">
    <name type="scientific">Klebsormidium nitens</name>
    <name type="common">Green alga</name>
    <name type="synonym">Ulothrix nitens</name>
    <dbReference type="NCBI Taxonomy" id="105231"/>
    <lineage>
        <taxon>Eukaryota</taxon>
        <taxon>Viridiplantae</taxon>
        <taxon>Streptophyta</taxon>
        <taxon>Klebsormidiophyceae</taxon>
        <taxon>Klebsormidiales</taxon>
        <taxon>Klebsormidiaceae</taxon>
        <taxon>Klebsormidium</taxon>
    </lineage>
</organism>
<evidence type="ECO:0000256" key="1">
    <source>
        <dbReference type="ARBA" id="ARBA00022679"/>
    </source>
</evidence>
<feature type="domain" description="Protein kinase" evidence="6">
    <location>
        <begin position="1"/>
        <end position="151"/>
    </location>
</feature>
<name>A0A1Y1IFC0_KLENI</name>
<dbReference type="STRING" id="105231.A0A1Y1IFC0"/>
<keyword evidence="4" id="KW-0067">ATP-binding</keyword>
<dbReference type="PANTHER" id="PTHR47973">
    <property type="entry name" value="CYSTEINE-RICH RECEPTOR-LIKE PROTEIN KINASE 3"/>
    <property type="match status" value="1"/>
</dbReference>
<evidence type="ECO:0000259" key="6">
    <source>
        <dbReference type="PROSITE" id="PS50011"/>
    </source>
</evidence>
<evidence type="ECO:0000313" key="8">
    <source>
        <dbReference type="Proteomes" id="UP000054558"/>
    </source>
</evidence>
<keyword evidence="8" id="KW-1185">Reference proteome</keyword>
<dbReference type="Pfam" id="PF00069">
    <property type="entry name" value="Pkinase"/>
    <property type="match status" value="1"/>
</dbReference>
<keyword evidence="1" id="KW-0808">Transferase</keyword>
<dbReference type="OrthoDB" id="4062651at2759"/>
<gene>
    <name evidence="7" type="ORF">KFL_005390040</name>
</gene>
<dbReference type="SUPFAM" id="SSF56112">
    <property type="entry name" value="Protein kinase-like (PK-like)"/>
    <property type="match status" value="1"/>
</dbReference>
<dbReference type="EMBL" id="DF237488">
    <property type="protein sequence ID" value="GAQ89584.1"/>
    <property type="molecule type" value="Genomic_DNA"/>
</dbReference>
<accession>A0A1Y1IFC0</accession>
<dbReference type="PROSITE" id="PS50011">
    <property type="entry name" value="PROTEIN_KINASE_DOM"/>
    <property type="match status" value="1"/>
</dbReference>
<evidence type="ECO:0000256" key="3">
    <source>
        <dbReference type="ARBA" id="ARBA00022777"/>
    </source>
</evidence>
<dbReference type="PROSITE" id="PS00108">
    <property type="entry name" value="PROTEIN_KINASE_ST"/>
    <property type="match status" value="1"/>
</dbReference>
<reference evidence="7 8" key="1">
    <citation type="journal article" date="2014" name="Nat. Commun.">
        <title>Klebsormidium flaccidum genome reveals primary factors for plant terrestrial adaptation.</title>
        <authorList>
            <person name="Hori K."/>
            <person name="Maruyama F."/>
            <person name="Fujisawa T."/>
            <person name="Togashi T."/>
            <person name="Yamamoto N."/>
            <person name="Seo M."/>
            <person name="Sato S."/>
            <person name="Yamada T."/>
            <person name="Mori H."/>
            <person name="Tajima N."/>
            <person name="Moriyama T."/>
            <person name="Ikeuchi M."/>
            <person name="Watanabe M."/>
            <person name="Wada H."/>
            <person name="Kobayashi K."/>
            <person name="Saito M."/>
            <person name="Masuda T."/>
            <person name="Sasaki-Sekimoto Y."/>
            <person name="Mashiguchi K."/>
            <person name="Awai K."/>
            <person name="Shimojima M."/>
            <person name="Masuda S."/>
            <person name="Iwai M."/>
            <person name="Nobusawa T."/>
            <person name="Narise T."/>
            <person name="Kondo S."/>
            <person name="Saito H."/>
            <person name="Sato R."/>
            <person name="Murakawa M."/>
            <person name="Ihara Y."/>
            <person name="Oshima-Yamada Y."/>
            <person name="Ohtaka K."/>
            <person name="Satoh M."/>
            <person name="Sonobe K."/>
            <person name="Ishii M."/>
            <person name="Ohtani R."/>
            <person name="Kanamori-Sato M."/>
            <person name="Honoki R."/>
            <person name="Miyazaki D."/>
            <person name="Mochizuki H."/>
            <person name="Umetsu J."/>
            <person name="Higashi K."/>
            <person name="Shibata D."/>
            <person name="Kamiya Y."/>
            <person name="Sato N."/>
            <person name="Nakamura Y."/>
            <person name="Tabata S."/>
            <person name="Ida S."/>
            <person name="Kurokawa K."/>
            <person name="Ohta H."/>
        </authorList>
    </citation>
    <scope>NUCLEOTIDE SEQUENCE [LARGE SCALE GENOMIC DNA]</scope>
    <source>
        <strain evidence="7 8">NIES-2285</strain>
    </source>
</reference>
<evidence type="ECO:0000256" key="5">
    <source>
        <dbReference type="SAM" id="MobiDB-lite"/>
    </source>
</evidence>
<dbReference type="OMA" id="PEYISAW"/>
<dbReference type="InterPro" id="IPR008271">
    <property type="entry name" value="Ser/Thr_kinase_AS"/>
</dbReference>
<evidence type="ECO:0000313" key="7">
    <source>
        <dbReference type="EMBL" id="GAQ89584.1"/>
    </source>
</evidence>
<sequence length="157" mass="17671">MSSNTDFPRFCQECTPRVIHRDVKASNILLTRNFDAKLADFGLARVTGLDDTHVTTGIAGTWGYLSPEYMATGQLTEKNDVHSFGVVLLTLVAGRRPTVPDAPVEEVYLPEWAWALAERNELELLINPRLERERTEHGESMESMTRSESLFPDFGET</sequence>
<evidence type="ECO:0000256" key="4">
    <source>
        <dbReference type="ARBA" id="ARBA00022840"/>
    </source>
</evidence>